<evidence type="ECO:0000259" key="1">
    <source>
        <dbReference type="PROSITE" id="PS51819"/>
    </source>
</evidence>
<evidence type="ECO:0000313" key="3">
    <source>
        <dbReference type="Proteomes" id="UP000523007"/>
    </source>
</evidence>
<keyword evidence="3" id="KW-1185">Reference proteome</keyword>
<name>A0A7W7RN30_9ACTN</name>
<feature type="domain" description="VOC" evidence="1">
    <location>
        <begin position="12"/>
        <end position="127"/>
    </location>
</feature>
<feature type="domain" description="VOC" evidence="1">
    <location>
        <begin position="141"/>
        <end position="258"/>
    </location>
</feature>
<sequence>MTRAAAVPRMGSPIWAELLSPDIEAATGFYRGLFGWTAEVLGVELGSYRIFRKHRCQVAGAMPATEAIRGHPPAWTTYFAVRDVDTFAASVREAGGSVIAGPRDIMDLGRMAVLADPSGAKFCVWRPGTMRGAEVFNEPGTLCWNELITRDPEGARRFYTRVFGWDAKDNPLDHEGSYTEWYADTSRVGGLVPMRGDQWPPDIPSHWMVYFAVRDCEAAVDKAAELGGGVEVEPFDVRPGRVAVVSDPGGAHFSVIALNEGGELAG</sequence>
<dbReference type="PANTHER" id="PTHR33993">
    <property type="entry name" value="GLYOXALASE-RELATED"/>
    <property type="match status" value="1"/>
</dbReference>
<dbReference type="SUPFAM" id="SSF54593">
    <property type="entry name" value="Glyoxalase/Bleomycin resistance protein/Dihydroxybiphenyl dioxygenase"/>
    <property type="match status" value="2"/>
</dbReference>
<dbReference type="Gene3D" id="3.10.180.10">
    <property type="entry name" value="2,3-Dihydroxybiphenyl 1,2-Dioxygenase, domain 1"/>
    <property type="match status" value="2"/>
</dbReference>
<dbReference type="Proteomes" id="UP000523007">
    <property type="component" value="Unassembled WGS sequence"/>
</dbReference>
<proteinExistence type="predicted"/>
<accession>A0A7W7RN30</accession>
<dbReference type="AlphaFoldDB" id="A0A7W7RN30"/>
<reference evidence="2 3" key="1">
    <citation type="submission" date="2020-08" db="EMBL/GenBank/DDBJ databases">
        <title>Sequencing the genomes of 1000 actinobacteria strains.</title>
        <authorList>
            <person name="Klenk H.-P."/>
        </authorList>
    </citation>
    <scope>NUCLEOTIDE SEQUENCE [LARGE SCALE GENOMIC DNA]</scope>
    <source>
        <strain evidence="2 3">DSM 102030</strain>
    </source>
</reference>
<dbReference type="PROSITE" id="PS51819">
    <property type="entry name" value="VOC"/>
    <property type="match status" value="2"/>
</dbReference>
<dbReference type="RefSeq" id="WP_184582832.1">
    <property type="nucleotide sequence ID" value="NZ_JACHJT010000001.1"/>
</dbReference>
<comment type="caution">
    <text evidence="2">The sequence shown here is derived from an EMBL/GenBank/DDBJ whole genome shotgun (WGS) entry which is preliminary data.</text>
</comment>
<dbReference type="InterPro" id="IPR029068">
    <property type="entry name" value="Glyas_Bleomycin-R_OHBP_Dase"/>
</dbReference>
<protein>
    <recommendedName>
        <fullName evidence="1">VOC domain-containing protein</fullName>
    </recommendedName>
</protein>
<dbReference type="InterPro" id="IPR052164">
    <property type="entry name" value="Anthracycline_SecMetBiosynth"/>
</dbReference>
<dbReference type="Pfam" id="PF00903">
    <property type="entry name" value="Glyoxalase"/>
    <property type="match status" value="2"/>
</dbReference>
<evidence type="ECO:0000313" key="2">
    <source>
        <dbReference type="EMBL" id="MBB4934628.1"/>
    </source>
</evidence>
<organism evidence="2 3">
    <name type="scientific">Lipingzhangella halophila</name>
    <dbReference type="NCBI Taxonomy" id="1783352"/>
    <lineage>
        <taxon>Bacteria</taxon>
        <taxon>Bacillati</taxon>
        <taxon>Actinomycetota</taxon>
        <taxon>Actinomycetes</taxon>
        <taxon>Streptosporangiales</taxon>
        <taxon>Nocardiopsidaceae</taxon>
        <taxon>Lipingzhangella</taxon>
    </lineage>
</organism>
<dbReference type="EMBL" id="JACHJT010000001">
    <property type="protein sequence ID" value="MBB4934628.1"/>
    <property type="molecule type" value="Genomic_DNA"/>
</dbReference>
<dbReference type="InterPro" id="IPR037523">
    <property type="entry name" value="VOC_core"/>
</dbReference>
<dbReference type="InterPro" id="IPR004360">
    <property type="entry name" value="Glyas_Fos-R_dOase_dom"/>
</dbReference>
<dbReference type="CDD" id="cd07247">
    <property type="entry name" value="SgaA_N_like"/>
    <property type="match status" value="2"/>
</dbReference>
<dbReference type="PANTHER" id="PTHR33993:SF14">
    <property type="entry name" value="GB|AAF24581.1"/>
    <property type="match status" value="1"/>
</dbReference>
<gene>
    <name evidence="2" type="ORF">F4561_005448</name>
</gene>